<feature type="binding site" evidence="8">
    <location>
        <begin position="144"/>
        <end position="146"/>
    </location>
    <ligand>
        <name>ATP</name>
        <dbReference type="ChEBI" id="CHEBI:30616"/>
    </ligand>
</feature>
<comment type="subunit">
    <text evidence="8">Homodimer.</text>
</comment>
<evidence type="ECO:0000256" key="3">
    <source>
        <dbReference type="ARBA" id="ARBA00022741"/>
    </source>
</evidence>
<dbReference type="CDD" id="cd00806">
    <property type="entry name" value="TrpRS_core"/>
    <property type="match status" value="1"/>
</dbReference>
<dbReference type="InterPro" id="IPR050203">
    <property type="entry name" value="Trp-tRNA_synthetase"/>
</dbReference>
<dbReference type="RefSeq" id="WP_226538752.1">
    <property type="nucleotide sequence ID" value="NZ_CP129013.1"/>
</dbReference>
<dbReference type="EMBL" id="CP129013">
    <property type="protein sequence ID" value="WLR42944.1"/>
    <property type="molecule type" value="Genomic_DNA"/>
</dbReference>
<proteinExistence type="inferred from homology"/>
<dbReference type="InterPro" id="IPR002305">
    <property type="entry name" value="aa-tRNA-synth_Ic"/>
</dbReference>
<dbReference type="Proteomes" id="UP001197974">
    <property type="component" value="Chromosome"/>
</dbReference>
<dbReference type="InterPro" id="IPR024109">
    <property type="entry name" value="Trp-tRNA-ligase_bac-type"/>
</dbReference>
<dbReference type="SUPFAM" id="SSF52374">
    <property type="entry name" value="Nucleotidylyl transferase"/>
    <property type="match status" value="1"/>
</dbReference>
<comment type="function">
    <text evidence="8">Catalyzes the attachment of tryptophan to tRNA(Trp).</text>
</comment>
<keyword evidence="11" id="KW-1185">Reference proteome</keyword>
<reference evidence="10 11" key="1">
    <citation type="submission" date="2023-06" db="EMBL/GenBank/DDBJ databases">
        <title>Five Gram-positive bacteria isolated from mangrove sediments in Shenzhen, Guangdong, China.</title>
        <authorList>
            <person name="Yu S."/>
            <person name="Zheng W."/>
            <person name="Huang Y."/>
        </authorList>
    </citation>
    <scope>NUCLEOTIDE SEQUENCE [LARGE SCALE GENOMIC DNA]</scope>
    <source>
        <strain evidence="10 11">SaN35-3</strain>
    </source>
</reference>
<dbReference type="NCBIfam" id="TIGR00233">
    <property type="entry name" value="trpS"/>
    <property type="match status" value="1"/>
</dbReference>
<evidence type="ECO:0000313" key="10">
    <source>
        <dbReference type="EMBL" id="WLR42944.1"/>
    </source>
</evidence>
<dbReference type="InterPro" id="IPR014729">
    <property type="entry name" value="Rossmann-like_a/b/a_fold"/>
</dbReference>
<comment type="similarity">
    <text evidence="1 8 9">Belongs to the class-I aminoacyl-tRNA synthetase family.</text>
</comment>
<dbReference type="Gene3D" id="1.10.240.10">
    <property type="entry name" value="Tyrosyl-Transfer RNA Synthetase"/>
    <property type="match status" value="1"/>
</dbReference>
<organism evidence="10 11">
    <name type="scientific">Bacillus carboniphilus</name>
    <dbReference type="NCBI Taxonomy" id="86663"/>
    <lineage>
        <taxon>Bacteria</taxon>
        <taxon>Bacillati</taxon>
        <taxon>Bacillota</taxon>
        <taxon>Bacilli</taxon>
        <taxon>Bacillales</taxon>
        <taxon>Bacillaceae</taxon>
        <taxon>Bacillus</taxon>
    </lineage>
</organism>
<dbReference type="PANTHER" id="PTHR43766:SF1">
    <property type="entry name" value="TRYPTOPHAN--TRNA LIGASE, MITOCHONDRIAL"/>
    <property type="match status" value="1"/>
</dbReference>
<protein>
    <recommendedName>
        <fullName evidence="8">Tryptophan--tRNA ligase</fullName>
        <ecNumber evidence="8">6.1.1.2</ecNumber>
    </recommendedName>
    <alternativeName>
        <fullName evidence="8">Tryptophanyl-tRNA synthetase</fullName>
        <shortName evidence="8">TrpRS</shortName>
    </alternativeName>
</protein>
<dbReference type="EC" id="6.1.1.2" evidence="8"/>
<feature type="binding site" evidence="8">
    <location>
        <position position="132"/>
    </location>
    <ligand>
        <name>L-tryptophan</name>
        <dbReference type="ChEBI" id="CHEBI:57912"/>
    </ligand>
</feature>
<feature type="binding site" evidence="8">
    <location>
        <begin position="9"/>
        <end position="11"/>
    </location>
    <ligand>
        <name>ATP</name>
        <dbReference type="ChEBI" id="CHEBI:30616"/>
    </ligand>
</feature>
<dbReference type="PRINTS" id="PR01039">
    <property type="entry name" value="TRNASYNTHTRP"/>
</dbReference>
<name>A0ABY9JVX5_9BACI</name>
<evidence type="ECO:0000313" key="11">
    <source>
        <dbReference type="Proteomes" id="UP001197974"/>
    </source>
</evidence>
<keyword evidence="8" id="KW-0963">Cytoplasm</keyword>
<evidence type="ECO:0000256" key="4">
    <source>
        <dbReference type="ARBA" id="ARBA00022840"/>
    </source>
</evidence>
<keyword evidence="6 8" id="KW-0030">Aminoacyl-tRNA synthetase</keyword>
<feature type="binding site" evidence="8">
    <location>
        <position position="183"/>
    </location>
    <ligand>
        <name>ATP</name>
        <dbReference type="ChEBI" id="CHEBI:30616"/>
    </ligand>
</feature>
<feature type="short sequence motif" description="'KMSKS' region" evidence="8">
    <location>
        <begin position="192"/>
        <end position="196"/>
    </location>
</feature>
<evidence type="ECO:0000256" key="6">
    <source>
        <dbReference type="ARBA" id="ARBA00023146"/>
    </source>
</evidence>
<keyword evidence="4 8" id="KW-0067">ATP-binding</keyword>
<feature type="binding site" evidence="8">
    <location>
        <begin position="17"/>
        <end position="18"/>
    </location>
    <ligand>
        <name>ATP</name>
        <dbReference type="ChEBI" id="CHEBI:30616"/>
    </ligand>
</feature>
<keyword evidence="2 8" id="KW-0436">Ligase</keyword>
<feature type="short sequence motif" description="'HIGH' region" evidence="8">
    <location>
        <begin position="10"/>
        <end position="18"/>
    </location>
</feature>
<dbReference type="GO" id="GO:0004830">
    <property type="term" value="F:tryptophan-tRNA ligase activity"/>
    <property type="evidence" value="ECO:0007669"/>
    <property type="project" value="UniProtKB-EC"/>
</dbReference>
<dbReference type="PROSITE" id="PS00178">
    <property type="entry name" value="AA_TRNA_LIGASE_I"/>
    <property type="match status" value="1"/>
</dbReference>
<dbReference type="Gene3D" id="3.40.50.620">
    <property type="entry name" value="HUPs"/>
    <property type="match status" value="1"/>
</dbReference>
<keyword evidence="5 8" id="KW-0648">Protein biosynthesis</keyword>
<dbReference type="InterPro" id="IPR002306">
    <property type="entry name" value="Trp-tRNA-ligase"/>
</dbReference>
<evidence type="ECO:0000256" key="9">
    <source>
        <dbReference type="RuleBase" id="RU363036"/>
    </source>
</evidence>
<evidence type="ECO:0000256" key="2">
    <source>
        <dbReference type="ARBA" id="ARBA00022598"/>
    </source>
</evidence>
<sequence>METIFSGIQPTGNVTLGNYIGAMKQFVPLQNDYECYFCIVDQHAITVYQDRLELRKNIKSLAALYLSVGLDPEKATIFVQSEVPAHAQAAWMMQCIAYIGELERMTQFKDKSKGKEAVSAGLLTYPPLMAADILLYKTNLVPVGEDQKQHIELTRNLAERFNNKYNDIFTIPEPMIPKVGARIMSLQEPTKKMSKSDPNQKSFITLLDSEKQIEKKIKSAVTDSEGIVKFDVENKPGVSNLLAIYSILENVSITSLEEKYQGKGYGEFKGDLAEVVKNALLPIQERYYNLIDSKELDDILDQGADKANKVAIKMIKKMEKAMGLGRVKK</sequence>
<dbReference type="Pfam" id="PF00579">
    <property type="entry name" value="tRNA-synt_1b"/>
    <property type="match status" value="1"/>
</dbReference>
<gene>
    <name evidence="8 10" type="primary">trpS</name>
    <name evidence="10" type="ORF">LC087_01560</name>
</gene>
<comment type="catalytic activity">
    <reaction evidence="7 8">
        <text>tRNA(Trp) + L-tryptophan + ATP = L-tryptophyl-tRNA(Trp) + AMP + diphosphate + H(+)</text>
        <dbReference type="Rhea" id="RHEA:24080"/>
        <dbReference type="Rhea" id="RHEA-COMP:9671"/>
        <dbReference type="Rhea" id="RHEA-COMP:9705"/>
        <dbReference type="ChEBI" id="CHEBI:15378"/>
        <dbReference type="ChEBI" id="CHEBI:30616"/>
        <dbReference type="ChEBI" id="CHEBI:33019"/>
        <dbReference type="ChEBI" id="CHEBI:57912"/>
        <dbReference type="ChEBI" id="CHEBI:78442"/>
        <dbReference type="ChEBI" id="CHEBI:78535"/>
        <dbReference type="ChEBI" id="CHEBI:456215"/>
        <dbReference type="EC" id="6.1.1.2"/>
    </reaction>
</comment>
<evidence type="ECO:0000256" key="7">
    <source>
        <dbReference type="ARBA" id="ARBA00049929"/>
    </source>
</evidence>
<comment type="subcellular location">
    <subcellularLocation>
        <location evidence="8">Cytoplasm</location>
    </subcellularLocation>
</comment>
<dbReference type="HAMAP" id="MF_00140_B">
    <property type="entry name" value="Trp_tRNA_synth_B"/>
    <property type="match status" value="1"/>
</dbReference>
<dbReference type="InterPro" id="IPR001412">
    <property type="entry name" value="aa-tRNA-synth_I_CS"/>
</dbReference>
<accession>A0ABY9JVX5</accession>
<keyword evidence="3 8" id="KW-0547">Nucleotide-binding</keyword>
<dbReference type="PANTHER" id="PTHR43766">
    <property type="entry name" value="TRYPTOPHAN--TRNA LIGASE, MITOCHONDRIAL"/>
    <property type="match status" value="1"/>
</dbReference>
<evidence type="ECO:0000256" key="1">
    <source>
        <dbReference type="ARBA" id="ARBA00005594"/>
    </source>
</evidence>
<evidence type="ECO:0000256" key="5">
    <source>
        <dbReference type="ARBA" id="ARBA00022917"/>
    </source>
</evidence>
<feature type="binding site" evidence="8">
    <location>
        <begin position="192"/>
        <end position="196"/>
    </location>
    <ligand>
        <name>ATP</name>
        <dbReference type="ChEBI" id="CHEBI:30616"/>
    </ligand>
</feature>
<evidence type="ECO:0000256" key="8">
    <source>
        <dbReference type="HAMAP-Rule" id="MF_00140"/>
    </source>
</evidence>